<dbReference type="EMBL" id="MU266403">
    <property type="protein sequence ID" value="KAH7925402.1"/>
    <property type="molecule type" value="Genomic_DNA"/>
</dbReference>
<accession>A0ACB8BI51</accession>
<name>A0ACB8BI51_9AGAM</name>
<reference evidence="1" key="1">
    <citation type="journal article" date="2021" name="New Phytol.">
        <title>Evolutionary innovations through gain and loss of genes in the ectomycorrhizal Boletales.</title>
        <authorList>
            <person name="Wu G."/>
            <person name="Miyauchi S."/>
            <person name="Morin E."/>
            <person name="Kuo A."/>
            <person name="Drula E."/>
            <person name="Varga T."/>
            <person name="Kohler A."/>
            <person name="Feng B."/>
            <person name="Cao Y."/>
            <person name="Lipzen A."/>
            <person name="Daum C."/>
            <person name="Hundley H."/>
            <person name="Pangilinan J."/>
            <person name="Johnson J."/>
            <person name="Barry K."/>
            <person name="LaButti K."/>
            <person name="Ng V."/>
            <person name="Ahrendt S."/>
            <person name="Min B."/>
            <person name="Choi I.G."/>
            <person name="Park H."/>
            <person name="Plett J.M."/>
            <person name="Magnuson J."/>
            <person name="Spatafora J.W."/>
            <person name="Nagy L.G."/>
            <person name="Henrissat B."/>
            <person name="Grigoriev I.V."/>
            <person name="Yang Z.L."/>
            <person name="Xu J."/>
            <person name="Martin F.M."/>
        </authorList>
    </citation>
    <scope>NUCLEOTIDE SEQUENCE</scope>
    <source>
        <strain evidence="1">KUC20120723A-06</strain>
    </source>
</reference>
<sequence>MPISKIWKGSEQRPGDTVLQDARPTDIVIPVMGPTGVGKSTFINTAAGADLTKVGHSLESCTAALTHAIVPYPYDRSRRIVFVDTPGFDDTYEDDAEILRRIAVWLARSYSDKVKLAGIIYLHEITQARMVGTSRKNFDMFDKLCGVKAAQNVILGTTKWANVKPDVAARREQQLGEFWKDMIQQGSKMAKFDGTSQSAWKIINTITDKQLLECLQIQNELVDLGKILPETAAGNALRSSLKDLVAAHKKTIMELRSGNEGGDDVQGRLKDTEDQIRTLLGQIQALKIPIGRRILAFFGFR</sequence>
<organism evidence="1 2">
    <name type="scientific">Leucogyrophana mollusca</name>
    <dbReference type="NCBI Taxonomy" id="85980"/>
    <lineage>
        <taxon>Eukaryota</taxon>
        <taxon>Fungi</taxon>
        <taxon>Dikarya</taxon>
        <taxon>Basidiomycota</taxon>
        <taxon>Agaricomycotina</taxon>
        <taxon>Agaricomycetes</taxon>
        <taxon>Agaricomycetidae</taxon>
        <taxon>Boletales</taxon>
        <taxon>Boletales incertae sedis</taxon>
        <taxon>Leucogyrophana</taxon>
    </lineage>
</organism>
<proteinExistence type="predicted"/>
<comment type="caution">
    <text evidence="1">The sequence shown here is derived from an EMBL/GenBank/DDBJ whole genome shotgun (WGS) entry which is preliminary data.</text>
</comment>
<keyword evidence="2" id="KW-1185">Reference proteome</keyword>
<evidence type="ECO:0000313" key="2">
    <source>
        <dbReference type="Proteomes" id="UP000790709"/>
    </source>
</evidence>
<evidence type="ECO:0000313" key="1">
    <source>
        <dbReference type="EMBL" id="KAH7925402.1"/>
    </source>
</evidence>
<gene>
    <name evidence="1" type="ORF">BV22DRAFT_1034079</name>
</gene>
<dbReference type="Proteomes" id="UP000790709">
    <property type="component" value="Unassembled WGS sequence"/>
</dbReference>
<protein>
    <submittedName>
        <fullName evidence="1">Uncharacterized protein</fullName>
    </submittedName>
</protein>